<organism evidence="2 3">
    <name type="scientific">Lysobacter zhanggongensis</name>
    <dbReference type="NCBI Taxonomy" id="1774951"/>
    <lineage>
        <taxon>Bacteria</taxon>
        <taxon>Pseudomonadati</taxon>
        <taxon>Pseudomonadota</taxon>
        <taxon>Gammaproteobacteria</taxon>
        <taxon>Lysobacterales</taxon>
        <taxon>Lysobacteraceae</taxon>
        <taxon>Lysobacter</taxon>
    </lineage>
</organism>
<name>A0ABU7YR58_9GAMM</name>
<gene>
    <name evidence="2" type="ORF">SNE33_09180</name>
</gene>
<keyword evidence="3" id="KW-1185">Reference proteome</keyword>
<accession>A0ABU7YR58</accession>
<proteinExistence type="predicted"/>
<feature type="non-terminal residue" evidence="2">
    <location>
        <position position="1"/>
    </location>
</feature>
<feature type="region of interest" description="Disordered" evidence="1">
    <location>
        <begin position="29"/>
        <end position="94"/>
    </location>
</feature>
<feature type="compositionally biased region" description="Basic and acidic residues" evidence="1">
    <location>
        <begin position="83"/>
        <end position="94"/>
    </location>
</feature>
<protein>
    <submittedName>
        <fullName evidence="2">Uncharacterized protein</fullName>
    </submittedName>
</protein>
<dbReference type="EMBL" id="JAXGFO010000047">
    <property type="protein sequence ID" value="MEG3158049.1"/>
    <property type="molecule type" value="Genomic_DNA"/>
</dbReference>
<evidence type="ECO:0000256" key="1">
    <source>
        <dbReference type="SAM" id="MobiDB-lite"/>
    </source>
</evidence>
<evidence type="ECO:0000313" key="2">
    <source>
        <dbReference type="EMBL" id="MEG3158049.1"/>
    </source>
</evidence>
<dbReference type="Proteomes" id="UP001334501">
    <property type="component" value="Unassembled WGS sequence"/>
</dbReference>
<sequence length="94" mass="10186">GAATARGRKGASITPEQALANTRELLEAKQRQARTTQPWQALDDHAPVHAPEGYQSASAAQHAEELHAAEARLQGIQGSISTQDRHNQGKRDNR</sequence>
<dbReference type="RefSeq" id="WP_412700057.1">
    <property type="nucleotide sequence ID" value="NZ_JAXGFO010000047.1"/>
</dbReference>
<comment type="caution">
    <text evidence="2">The sequence shown here is derived from an EMBL/GenBank/DDBJ whole genome shotgun (WGS) entry which is preliminary data.</text>
</comment>
<evidence type="ECO:0000313" key="3">
    <source>
        <dbReference type="Proteomes" id="UP001334501"/>
    </source>
</evidence>
<reference evidence="2 3" key="1">
    <citation type="journal article" date="2017" name="Curr. Microbiol.">
        <title>Lysobacter zhanggongensis sp. nov. Isolated from a Pit Mud.</title>
        <authorList>
            <person name="Zhang X.F."/>
            <person name="Wang H.H."/>
            <person name="Sun X.Y."/>
            <person name="Pan C.M."/>
        </authorList>
    </citation>
    <scope>NUCLEOTIDE SEQUENCE [LARGE SCALE GENOMIC DNA]</scope>
    <source>
        <strain evidence="2 3">ZGLJ7-1</strain>
    </source>
</reference>